<comment type="caution">
    <text evidence="2">The sequence shown here is derived from an EMBL/GenBank/DDBJ whole genome shotgun (WGS) entry which is preliminary data.</text>
</comment>
<name>Q1YUA6_9GAMM</name>
<feature type="compositionally biased region" description="Basic and acidic residues" evidence="1">
    <location>
        <begin position="1"/>
        <end position="13"/>
    </location>
</feature>
<dbReference type="HOGENOM" id="CLU_3409399_0_0_6"/>
<dbReference type="STRING" id="314287.GB2207_10086"/>
<organism evidence="2 3">
    <name type="scientific">gamma proteobacterium HTCC2207</name>
    <dbReference type="NCBI Taxonomy" id="314287"/>
    <lineage>
        <taxon>Bacteria</taxon>
        <taxon>Pseudomonadati</taxon>
        <taxon>Pseudomonadota</taxon>
        <taxon>Gammaproteobacteria</taxon>
        <taxon>Cellvibrionales</taxon>
        <taxon>Porticoccaceae</taxon>
        <taxon>SAR92 clade</taxon>
    </lineage>
</organism>
<evidence type="ECO:0000313" key="2">
    <source>
        <dbReference type="EMBL" id="EAS48152.1"/>
    </source>
</evidence>
<keyword evidence="3" id="KW-1185">Reference proteome</keyword>
<evidence type="ECO:0000256" key="1">
    <source>
        <dbReference type="SAM" id="MobiDB-lite"/>
    </source>
</evidence>
<dbReference type="Proteomes" id="UP000005555">
    <property type="component" value="Unassembled WGS sequence"/>
</dbReference>
<dbReference type="EMBL" id="AAPI01000001">
    <property type="protein sequence ID" value="EAS48152.1"/>
    <property type="molecule type" value="Genomic_DNA"/>
</dbReference>
<feature type="region of interest" description="Disordered" evidence="1">
    <location>
        <begin position="1"/>
        <end position="29"/>
    </location>
</feature>
<gene>
    <name evidence="2" type="ORF">GB2207_10086</name>
</gene>
<accession>Q1YUA6</accession>
<evidence type="ECO:0000313" key="3">
    <source>
        <dbReference type="Proteomes" id="UP000005555"/>
    </source>
</evidence>
<sequence length="29" mass="3216">MQPRAAKSDDNYRAHGGHGGTEFDIEGWL</sequence>
<dbReference type="AlphaFoldDB" id="Q1YUA6"/>
<reference evidence="2 3" key="1">
    <citation type="submission" date="2006-03" db="EMBL/GenBank/DDBJ databases">
        <authorList>
            <person name="Giovannoni S.J."/>
            <person name="Cho J.-C."/>
            <person name="Ferriera S."/>
            <person name="Johnson J."/>
            <person name="Kravitz S."/>
            <person name="Halpern A."/>
            <person name="Remington K."/>
            <person name="Beeson K."/>
            <person name="Tran B."/>
            <person name="Rogers Y.-H."/>
            <person name="Friedman R."/>
            <person name="Venter J.C."/>
        </authorList>
    </citation>
    <scope>NUCLEOTIDE SEQUENCE [LARGE SCALE GENOMIC DNA]</scope>
    <source>
        <strain evidence="2 3">HTCC2207</strain>
    </source>
</reference>
<proteinExistence type="predicted"/>
<protein>
    <submittedName>
        <fullName evidence="2">Uncharacterized protein</fullName>
    </submittedName>
</protein>